<evidence type="ECO:0000313" key="9">
    <source>
        <dbReference type="EMBL" id="KIZ03433.1"/>
    </source>
</evidence>
<keyword evidence="5" id="KW-0645">Protease</keyword>
<dbReference type="OrthoDB" id="412814at2759"/>
<evidence type="ECO:0000256" key="1">
    <source>
        <dbReference type="ARBA" id="ARBA00007215"/>
    </source>
</evidence>
<reference evidence="9 10" key="1">
    <citation type="journal article" date="2013" name="BMC Genomics">
        <title>Reconstruction of the lipid metabolism for the microalga Monoraphidium neglectum from its genome sequence reveals characteristics suitable for biofuel production.</title>
        <authorList>
            <person name="Bogen C."/>
            <person name="Al-Dilaimi A."/>
            <person name="Albersmeier A."/>
            <person name="Wichmann J."/>
            <person name="Grundmann M."/>
            <person name="Rupp O."/>
            <person name="Lauersen K.J."/>
            <person name="Blifernez-Klassen O."/>
            <person name="Kalinowski J."/>
            <person name="Goesmann A."/>
            <person name="Mussgnug J.H."/>
            <person name="Kruse O."/>
        </authorList>
    </citation>
    <scope>NUCLEOTIDE SEQUENCE [LARGE SCALE GENOMIC DNA]</scope>
    <source>
        <strain evidence="9 10">SAG 48.87</strain>
    </source>
</reference>
<evidence type="ECO:0000259" key="8">
    <source>
        <dbReference type="PROSITE" id="PS00631"/>
    </source>
</evidence>
<evidence type="ECO:0000256" key="4">
    <source>
        <dbReference type="ARBA" id="ARBA00022438"/>
    </source>
</evidence>
<dbReference type="Gene3D" id="1.10.472.10">
    <property type="entry name" value="Cyclin-like"/>
    <property type="match status" value="1"/>
</dbReference>
<dbReference type="Pfam" id="PF00883">
    <property type="entry name" value="Peptidase_M17"/>
    <property type="match status" value="1"/>
</dbReference>
<evidence type="ECO:0000313" key="10">
    <source>
        <dbReference type="Proteomes" id="UP000054498"/>
    </source>
</evidence>
<dbReference type="InterPro" id="IPR011356">
    <property type="entry name" value="Leucine_aapep/pepB"/>
</dbReference>
<keyword evidence="4 9" id="KW-0031">Aminopeptidase</keyword>
<dbReference type="Proteomes" id="UP000054498">
    <property type="component" value="Unassembled WGS sequence"/>
</dbReference>
<dbReference type="STRING" id="145388.A0A0D2JXS4"/>
<dbReference type="KEGG" id="mng:MNEG_4524"/>
<comment type="similarity">
    <text evidence="1">Belongs to the cyclin family. Cyclin U/P subfamily.</text>
</comment>
<evidence type="ECO:0000256" key="2">
    <source>
        <dbReference type="ARBA" id="ARBA00009528"/>
    </source>
</evidence>
<dbReference type="GeneID" id="25737401"/>
<dbReference type="EC" id="3.4.11.1" evidence="9"/>
<dbReference type="Pfam" id="PF08613">
    <property type="entry name" value="Cyclin"/>
    <property type="match status" value="1"/>
</dbReference>
<dbReference type="SUPFAM" id="SSF53187">
    <property type="entry name" value="Zn-dependent exopeptidases"/>
    <property type="match status" value="1"/>
</dbReference>
<dbReference type="Gene3D" id="3.40.630.10">
    <property type="entry name" value="Zn peptidases"/>
    <property type="match status" value="1"/>
</dbReference>
<dbReference type="InterPro" id="IPR043472">
    <property type="entry name" value="Macro_dom-like"/>
</dbReference>
<accession>A0A0D2JXS4</accession>
<dbReference type="GO" id="GO:0070006">
    <property type="term" value="F:metalloaminopeptidase activity"/>
    <property type="evidence" value="ECO:0007669"/>
    <property type="project" value="InterPro"/>
</dbReference>
<dbReference type="Gene3D" id="3.40.220.10">
    <property type="entry name" value="Leucine Aminopeptidase, subunit E, domain 1"/>
    <property type="match status" value="1"/>
</dbReference>
<dbReference type="EMBL" id="KK100851">
    <property type="protein sequence ID" value="KIZ03433.1"/>
    <property type="molecule type" value="Genomic_DNA"/>
</dbReference>
<dbReference type="PANTHER" id="PTHR11963">
    <property type="entry name" value="LEUCINE AMINOPEPTIDASE-RELATED"/>
    <property type="match status" value="1"/>
</dbReference>
<dbReference type="GO" id="GO:0030145">
    <property type="term" value="F:manganese ion binding"/>
    <property type="evidence" value="ECO:0007669"/>
    <property type="project" value="InterPro"/>
</dbReference>
<dbReference type="PRINTS" id="PR00481">
    <property type="entry name" value="LAMNOPPTDASE"/>
</dbReference>
<feature type="domain" description="Cytosol aminopeptidase" evidence="8">
    <location>
        <begin position="622"/>
        <end position="629"/>
    </location>
</feature>
<dbReference type="InterPro" id="IPR013922">
    <property type="entry name" value="Cyclin_PHO80-like"/>
</dbReference>
<dbReference type="PANTHER" id="PTHR11963:SF23">
    <property type="entry name" value="CYTOSOL AMINOPEPTIDASE"/>
    <property type="match status" value="1"/>
</dbReference>
<evidence type="ECO:0000256" key="7">
    <source>
        <dbReference type="SAM" id="MobiDB-lite"/>
    </source>
</evidence>
<dbReference type="GO" id="GO:0005737">
    <property type="term" value="C:cytoplasm"/>
    <property type="evidence" value="ECO:0007669"/>
    <property type="project" value="InterPro"/>
</dbReference>
<proteinExistence type="inferred from homology"/>
<keyword evidence="6 9" id="KW-0378">Hydrolase</keyword>
<dbReference type="Pfam" id="PF02789">
    <property type="entry name" value="Peptidase_M17_N"/>
    <property type="match status" value="1"/>
</dbReference>
<dbReference type="CDD" id="cd00433">
    <property type="entry name" value="Peptidase_M17"/>
    <property type="match status" value="1"/>
</dbReference>
<dbReference type="InterPro" id="IPR036915">
    <property type="entry name" value="Cyclin-like_sf"/>
</dbReference>
<name>A0A0D2JXS4_9CHLO</name>
<dbReference type="GO" id="GO:0019901">
    <property type="term" value="F:protein kinase binding"/>
    <property type="evidence" value="ECO:0007669"/>
    <property type="project" value="InterPro"/>
</dbReference>
<dbReference type="SUPFAM" id="SSF47954">
    <property type="entry name" value="Cyclin-like"/>
    <property type="match status" value="1"/>
</dbReference>
<dbReference type="SUPFAM" id="SSF52949">
    <property type="entry name" value="Macro domain-like"/>
    <property type="match status" value="1"/>
</dbReference>
<keyword evidence="10" id="KW-1185">Reference proteome</keyword>
<evidence type="ECO:0000256" key="5">
    <source>
        <dbReference type="ARBA" id="ARBA00022670"/>
    </source>
</evidence>
<sequence>MVVPCPMAKGLGPVFEKKVADKEAVGEPVAALLDPSGDIPEDSALLALLANVLDTVVDANEHAYQQDADPALVPSLTVFHGLRAPPIGVEAYLVRIAKYAKCSPACFVQAVALIFRLAKRDAAYQLTSLNVHRLVLTGVLLSAKFLDDHYYNNAFYAKVGGVSTGELNRLEVEMLQLLGFRLLVPREELEQLLADAQAGCLAGQVVARWRCGRKRRSMGPDDGTALSDAGSRRNSPAGRAQQHGLAMRVKSSDAAAAAGGASAPTAVIAINPVPLPKEVSFEPESLPSISVGGGDAAAWSGDVLVVAVSEDDLEVKDEVASVKGEALAALDSALGGVLAELLAAGGFEGKQGQRTRPLRVLGAKAANVALVGLGKREQAAAVADWGQSPYQALGSSIAALCKEGKLKTAALALLAPPAQPAAAVQRLASGALQGAYESTRFKTKASKAAKLQSLTLLGLGDADGLDAAIKHGAATAVGAILTRYLVEAPPNVLEASECAELGMGLFLGVAEASHEPAKFIHLVYKPEGEVKKKVAIVGKGLTFDSGGYNLKAGAGSMIELMKFDMGGSAATLGAARILADVQPAGVEVHFTIASCENMVAAKGLRPGDILTAASGKTVEVNNTDAEGRLTLADAMWYVQEKQGVEAVVDIATLTGACIVALGGEVGGLFTPSDELAAALTQASKEAGEKVWRMPLETNYFDGLKSSCADMKNTAGRYGGAITAALFLKEFVKEGVEWAHMDIAGPVWNDKEALPTGYGASTLAEWAAAQGK</sequence>
<feature type="region of interest" description="Disordered" evidence="7">
    <location>
        <begin position="216"/>
        <end position="245"/>
    </location>
</feature>
<evidence type="ECO:0000256" key="3">
    <source>
        <dbReference type="ARBA" id="ARBA00011867"/>
    </source>
</evidence>
<comment type="similarity">
    <text evidence="2">Belongs to the peptidase M17 family.</text>
</comment>
<evidence type="ECO:0000256" key="6">
    <source>
        <dbReference type="ARBA" id="ARBA00022801"/>
    </source>
</evidence>
<organism evidence="9 10">
    <name type="scientific">Monoraphidium neglectum</name>
    <dbReference type="NCBI Taxonomy" id="145388"/>
    <lineage>
        <taxon>Eukaryota</taxon>
        <taxon>Viridiplantae</taxon>
        <taxon>Chlorophyta</taxon>
        <taxon>core chlorophytes</taxon>
        <taxon>Chlorophyceae</taxon>
        <taxon>CS clade</taxon>
        <taxon>Sphaeropleales</taxon>
        <taxon>Selenastraceae</taxon>
        <taxon>Monoraphidium</taxon>
    </lineage>
</organism>
<dbReference type="GO" id="GO:0006508">
    <property type="term" value="P:proteolysis"/>
    <property type="evidence" value="ECO:0007669"/>
    <property type="project" value="UniProtKB-KW"/>
</dbReference>
<protein>
    <submittedName>
        <fullName evidence="9">Leucyl aminopeptidase</fullName>
        <ecNumber evidence="9">3.4.11.1</ecNumber>
    </submittedName>
</protein>
<dbReference type="InterPro" id="IPR008283">
    <property type="entry name" value="Peptidase_M17_N"/>
</dbReference>
<dbReference type="InterPro" id="IPR000819">
    <property type="entry name" value="Peptidase_M17_C"/>
</dbReference>
<dbReference type="PROSITE" id="PS00631">
    <property type="entry name" value="CYTOSOL_AP"/>
    <property type="match status" value="1"/>
</dbReference>
<dbReference type="RefSeq" id="XP_013902452.1">
    <property type="nucleotide sequence ID" value="XM_014046998.1"/>
</dbReference>
<comment type="subunit">
    <text evidence="3">Homohexamer (dimer of homotrimers).</text>
</comment>
<gene>
    <name evidence="9" type="ORF">MNEG_4524</name>
</gene>
<dbReference type="AlphaFoldDB" id="A0A0D2JXS4"/>